<dbReference type="GeneID" id="26736110"/>
<feature type="compositionally biased region" description="Low complexity" evidence="1">
    <location>
        <begin position="252"/>
        <end position="272"/>
    </location>
</feature>
<sequence length="352" mass="37484">MKLRYLILVVTIGVMFSLGCVAASENITSDASSVDDAPSAIGNNIDMISEDLTDKNTELYAENTSGSSAALSVDVSVKSSFVKNSFNRAGSEVPWTISVTANGGALHNIKANETFSSNLIYLSHNATVGEYNPITGIWSIGELKSYENASLVILTRLKTDGTFKLTSYVSADSNDAYLSNFITTSIKSGSSKVTSNVTKTSDDKKGPQHNSHYASENTDSDIRQVEDEKPAVESSDDESSGIETKSKSDMKSQLISSDDLDSLPSDDASPLDTIAKTTDSVAREISSTFESIGNSILDIFNPSSGSDDSDSNSSGSPIKAISAHNYAIIPVLIFAVFLIILLPMAVYNKIKS</sequence>
<evidence type="ECO:0000313" key="5">
    <source>
        <dbReference type="Proteomes" id="UP000067738"/>
    </source>
</evidence>
<protein>
    <submittedName>
        <fullName evidence="4">Adhesin-like protein</fullName>
    </submittedName>
</protein>
<keyword evidence="5" id="KW-1185">Reference proteome</keyword>
<dbReference type="InterPro" id="IPR001434">
    <property type="entry name" value="OmcB-like_DUF11"/>
</dbReference>
<accession>A0A0U3DLU3</accession>
<feature type="region of interest" description="Disordered" evidence="1">
    <location>
        <begin position="192"/>
        <end position="272"/>
    </location>
</feature>
<evidence type="ECO:0000313" key="4">
    <source>
        <dbReference type="EMBL" id="ALT68934.1"/>
    </source>
</evidence>
<dbReference type="RefSeq" id="WP_058739210.1">
    <property type="nucleotide sequence ID" value="NZ_CP011266.1"/>
</dbReference>
<dbReference type="AlphaFoldDB" id="A0A0U3DLU3"/>
<dbReference type="EMBL" id="CP011266">
    <property type="protein sequence ID" value="ALT68934.1"/>
    <property type="molecule type" value="Genomic_DNA"/>
</dbReference>
<name>A0A0U3DLU3_9EURY</name>
<reference evidence="4 5" key="1">
    <citation type="submission" date="2015-04" db="EMBL/GenBank/DDBJ databases">
        <title>The complete genome sequence of the rumen methanogen Methanobrevibacter millerae SM9.</title>
        <authorList>
            <person name="Leahy S.C."/>
            <person name="Kelly W.J."/>
            <person name="Pacheco D.M."/>
            <person name="Li D."/>
            <person name="Altermann E."/>
            <person name="Attwood G.T."/>
        </authorList>
    </citation>
    <scope>NUCLEOTIDE SEQUENCE [LARGE SCALE GENOMIC DNA]</scope>
    <source>
        <strain evidence="4 5">SM9</strain>
    </source>
</reference>
<dbReference type="Pfam" id="PF01345">
    <property type="entry name" value="DUF11"/>
    <property type="match status" value="1"/>
</dbReference>
<keyword evidence="2" id="KW-0812">Transmembrane</keyword>
<evidence type="ECO:0000256" key="2">
    <source>
        <dbReference type="SAM" id="Phobius"/>
    </source>
</evidence>
<feature type="compositionally biased region" description="Basic and acidic residues" evidence="1">
    <location>
        <begin position="220"/>
        <end position="231"/>
    </location>
</feature>
<dbReference type="KEGG" id="mmil:sm9_1150"/>
<evidence type="ECO:0000259" key="3">
    <source>
        <dbReference type="Pfam" id="PF01345"/>
    </source>
</evidence>
<dbReference type="PATRIC" id="fig|230361.4.peg.1188"/>
<dbReference type="OrthoDB" id="76596at2157"/>
<feature type="compositionally biased region" description="Polar residues" evidence="1">
    <location>
        <begin position="208"/>
        <end position="217"/>
    </location>
</feature>
<keyword evidence="2" id="KW-0472">Membrane</keyword>
<organism evidence="4 5">
    <name type="scientific">Methanobrevibacter millerae</name>
    <dbReference type="NCBI Taxonomy" id="230361"/>
    <lineage>
        <taxon>Archaea</taxon>
        <taxon>Methanobacteriati</taxon>
        <taxon>Methanobacteriota</taxon>
        <taxon>Methanomada group</taxon>
        <taxon>Methanobacteria</taxon>
        <taxon>Methanobacteriales</taxon>
        <taxon>Methanobacteriaceae</taxon>
        <taxon>Methanobrevibacter</taxon>
    </lineage>
</organism>
<feature type="domain" description="DUF11" evidence="3">
    <location>
        <begin position="74"/>
        <end position="180"/>
    </location>
</feature>
<feature type="transmembrane region" description="Helical" evidence="2">
    <location>
        <begin position="326"/>
        <end position="347"/>
    </location>
</feature>
<gene>
    <name evidence="4" type="ORF">sm9_1150</name>
</gene>
<proteinExistence type="predicted"/>
<evidence type="ECO:0000256" key="1">
    <source>
        <dbReference type="SAM" id="MobiDB-lite"/>
    </source>
</evidence>
<dbReference type="PROSITE" id="PS51257">
    <property type="entry name" value="PROKAR_LIPOPROTEIN"/>
    <property type="match status" value="1"/>
</dbReference>
<keyword evidence="2" id="KW-1133">Transmembrane helix</keyword>
<dbReference type="Proteomes" id="UP000067738">
    <property type="component" value="Chromosome"/>
</dbReference>